<accession>J1JG22</accession>
<dbReference type="InterPro" id="IPR045594">
    <property type="entry name" value="DUF6460"/>
</dbReference>
<dbReference type="AlphaFoldDB" id="J1JG22"/>
<evidence type="ECO:0000259" key="2">
    <source>
        <dbReference type="Pfam" id="PF20061"/>
    </source>
</evidence>
<gene>
    <name evidence="3" type="ORF">MCY_01596</name>
</gene>
<evidence type="ECO:0000256" key="1">
    <source>
        <dbReference type="SAM" id="Phobius"/>
    </source>
</evidence>
<comment type="caution">
    <text evidence="3">The sequence shown here is derived from an EMBL/GenBank/DDBJ whole genome shotgun (WGS) entry which is preliminary data.</text>
</comment>
<dbReference type="Proteomes" id="UP000001077">
    <property type="component" value="Unassembled WGS sequence"/>
</dbReference>
<feature type="transmembrane region" description="Helical" evidence="1">
    <location>
        <begin position="62"/>
        <end position="87"/>
    </location>
</feature>
<keyword evidence="1" id="KW-0812">Transmembrane</keyword>
<evidence type="ECO:0000313" key="3">
    <source>
        <dbReference type="EMBL" id="EJF83075.1"/>
    </source>
</evidence>
<dbReference type="PATRIC" id="fig|1094556.3.peg.1807"/>
<keyword evidence="1" id="KW-0472">Membrane</keyword>
<organism evidence="3 4">
    <name type="scientific">Bartonella rattimassiliensis 15908</name>
    <dbReference type="NCBI Taxonomy" id="1094556"/>
    <lineage>
        <taxon>Bacteria</taxon>
        <taxon>Pseudomonadati</taxon>
        <taxon>Pseudomonadota</taxon>
        <taxon>Alphaproteobacteria</taxon>
        <taxon>Hyphomicrobiales</taxon>
        <taxon>Bartonellaceae</taxon>
        <taxon>Bartonella</taxon>
    </lineage>
</organism>
<dbReference type="STRING" id="1094556.MCY_01596"/>
<sequence>MNRKKKLSNSFYTFLGGTLSRISIQLLLLSFFMGIVMSFFGWTPRNFIQKIIDFFQYLWKTGLIILTNFFHIAMMGAIVVVPIFLILRIFHKK</sequence>
<dbReference type="OrthoDB" id="8480887at2"/>
<proteinExistence type="predicted"/>
<dbReference type="Pfam" id="PF20061">
    <property type="entry name" value="DUF6460"/>
    <property type="match status" value="1"/>
</dbReference>
<keyword evidence="4" id="KW-1185">Reference proteome</keyword>
<dbReference type="eggNOG" id="ENOG5032ZW8">
    <property type="taxonomic scope" value="Bacteria"/>
</dbReference>
<protein>
    <recommendedName>
        <fullName evidence="2">DUF6460 domain-containing protein</fullName>
    </recommendedName>
</protein>
<reference evidence="3 4" key="1">
    <citation type="submission" date="2012-03" db="EMBL/GenBank/DDBJ databases">
        <title>The Genome Sequence of Bartonella rattimassiliensis 15908.</title>
        <authorList>
            <consortium name="The Broad Institute Genome Sequencing Platform"/>
            <consortium name="The Broad Institute Genome Sequencing Center for Infectious Disease"/>
            <person name="Feldgarden M."/>
            <person name="Kirby J."/>
            <person name="Kosoy M."/>
            <person name="Birtles R."/>
            <person name="Probert W.S."/>
            <person name="Chiaraviglio L."/>
            <person name="Young S.K."/>
            <person name="Zeng Q."/>
            <person name="Gargeya S."/>
            <person name="Fitzgerald M."/>
            <person name="Haas B."/>
            <person name="Abouelleil A."/>
            <person name="Alvarado L."/>
            <person name="Arachchi H.M."/>
            <person name="Berlin A."/>
            <person name="Chapman S.B."/>
            <person name="Gearin G."/>
            <person name="Goldberg J."/>
            <person name="Griggs A."/>
            <person name="Gujja S."/>
            <person name="Hansen M."/>
            <person name="Heiman D."/>
            <person name="Howarth C."/>
            <person name="Larimer J."/>
            <person name="Lui A."/>
            <person name="MacDonald P.J.P."/>
            <person name="McCowen C."/>
            <person name="Montmayeur A."/>
            <person name="Murphy C."/>
            <person name="Neiman D."/>
            <person name="Pearson M."/>
            <person name="Priest M."/>
            <person name="Roberts A."/>
            <person name="Saif S."/>
            <person name="Shea T."/>
            <person name="Sisk P."/>
            <person name="Stolte C."/>
            <person name="Sykes S."/>
            <person name="Wortman J."/>
            <person name="Nusbaum C."/>
            <person name="Birren B."/>
        </authorList>
    </citation>
    <scope>NUCLEOTIDE SEQUENCE [LARGE SCALE GENOMIC DNA]</scope>
    <source>
        <strain evidence="3 4">15908</strain>
    </source>
</reference>
<name>J1JG22_9HYPH</name>
<dbReference type="EMBL" id="AILY01000054">
    <property type="protein sequence ID" value="EJF83075.1"/>
    <property type="molecule type" value="Genomic_DNA"/>
</dbReference>
<feature type="domain" description="DUF6460" evidence="2">
    <location>
        <begin position="58"/>
        <end position="90"/>
    </location>
</feature>
<evidence type="ECO:0000313" key="4">
    <source>
        <dbReference type="Proteomes" id="UP000001077"/>
    </source>
</evidence>
<feature type="transmembrane region" description="Helical" evidence="1">
    <location>
        <begin position="21"/>
        <end position="42"/>
    </location>
</feature>
<dbReference type="RefSeq" id="WP_007347890.1">
    <property type="nucleotide sequence ID" value="NZ_CALY02000056.1"/>
</dbReference>
<keyword evidence="1" id="KW-1133">Transmembrane helix</keyword>
<dbReference type="HOGENOM" id="CLU_167396_0_0_5"/>